<dbReference type="InterPro" id="IPR011530">
    <property type="entry name" value="rRNA_adenine_dimethylase"/>
</dbReference>
<dbReference type="SMART" id="SM00650">
    <property type="entry name" value="rADc"/>
    <property type="match status" value="1"/>
</dbReference>
<feature type="binding site" evidence="7 8">
    <location>
        <position position="22"/>
    </location>
    <ligand>
        <name>S-adenosyl-L-methionine</name>
        <dbReference type="ChEBI" id="CHEBI:59789"/>
    </ligand>
</feature>
<feature type="binding site" evidence="7 8">
    <location>
        <position position="24"/>
    </location>
    <ligand>
        <name>S-adenosyl-L-methionine</name>
        <dbReference type="ChEBI" id="CHEBI:59789"/>
    </ligand>
</feature>
<feature type="binding site" evidence="7 8">
    <location>
        <position position="95"/>
    </location>
    <ligand>
        <name>S-adenosyl-L-methionine</name>
        <dbReference type="ChEBI" id="CHEBI:59789"/>
    </ligand>
</feature>
<keyword evidence="2 7" id="KW-0698">rRNA processing</keyword>
<dbReference type="Gene3D" id="1.10.8.100">
    <property type="entry name" value="Ribosomal RNA adenine dimethylase-like, domain 2"/>
    <property type="match status" value="1"/>
</dbReference>
<keyword evidence="4 7" id="KW-0808">Transferase</keyword>
<keyword evidence="6 7" id="KW-0694">RNA-binding</keyword>
<keyword evidence="1 7" id="KW-0963">Cytoplasm</keyword>
<dbReference type="GO" id="GO:0032259">
    <property type="term" value="P:methylation"/>
    <property type="evidence" value="ECO:0007669"/>
    <property type="project" value="UniProtKB-KW"/>
</dbReference>
<accession>A0ABN6SUR6</accession>
<dbReference type="EMBL" id="AP026933">
    <property type="protein sequence ID" value="BDT02458.1"/>
    <property type="molecule type" value="Genomic_DNA"/>
</dbReference>
<name>A0ABN6SUR6_9MOLU</name>
<keyword evidence="11" id="KW-1185">Reference proteome</keyword>
<evidence type="ECO:0000256" key="1">
    <source>
        <dbReference type="ARBA" id="ARBA00022490"/>
    </source>
</evidence>
<keyword evidence="3 7" id="KW-0489">Methyltransferase</keyword>
<dbReference type="InterPro" id="IPR029063">
    <property type="entry name" value="SAM-dependent_MTases_sf"/>
</dbReference>
<dbReference type="InterPro" id="IPR001737">
    <property type="entry name" value="KsgA/Erm"/>
</dbReference>
<evidence type="ECO:0000256" key="7">
    <source>
        <dbReference type="HAMAP-Rule" id="MF_00607"/>
    </source>
</evidence>
<dbReference type="EC" id="2.1.1.182" evidence="7"/>
<dbReference type="NCBIfam" id="TIGR00755">
    <property type="entry name" value="ksgA"/>
    <property type="match status" value="1"/>
</dbReference>
<dbReference type="CDD" id="cd02440">
    <property type="entry name" value="AdoMet_MTases"/>
    <property type="match status" value="1"/>
</dbReference>
<evidence type="ECO:0000313" key="10">
    <source>
        <dbReference type="EMBL" id="BDT02458.1"/>
    </source>
</evidence>
<comment type="subcellular location">
    <subcellularLocation>
        <location evidence="7">Cytoplasm</location>
    </subcellularLocation>
</comment>
<comment type="similarity">
    <text evidence="7">Belongs to the class I-like SAM-binding methyltransferase superfamily. rRNA adenine N(6)-methyltransferase family. RsmA subfamily.</text>
</comment>
<evidence type="ECO:0000313" key="11">
    <source>
        <dbReference type="Proteomes" id="UP001163387"/>
    </source>
</evidence>
<dbReference type="Proteomes" id="UP001163387">
    <property type="component" value="Chromosome"/>
</dbReference>
<organism evidence="10 11">
    <name type="scientific">Spiroplasma ixodetis</name>
    <dbReference type="NCBI Taxonomy" id="2141"/>
    <lineage>
        <taxon>Bacteria</taxon>
        <taxon>Bacillati</taxon>
        <taxon>Mycoplasmatota</taxon>
        <taxon>Mollicutes</taxon>
        <taxon>Entomoplasmatales</taxon>
        <taxon>Spiroplasmataceae</taxon>
        <taxon>Spiroplasma</taxon>
    </lineage>
</organism>
<dbReference type="PANTHER" id="PTHR11727">
    <property type="entry name" value="DIMETHYLADENOSINE TRANSFERASE"/>
    <property type="match status" value="1"/>
</dbReference>
<sequence length="281" mass="32723">MENPKKILKKYDLHAVKKFGQNFLINNNIIDKIVKTSNFKDEDGIVEIGAGIGHLTNKLLSIAQKVVTIEIDKKLIPVLEKELNEYKNLKIINDDFLNLDLKKIINEEFAINQKIHVIANLPYYITSQIVLKLLENIELFDSFTLMMQKEVAQRFCAKPKTKVYNNLSVMCQFYCDVKIIFDVSPNNFTPIPNVTSSVVYFKVNPKFQLDEPQLFWKFVRSCFVNKRKTLVNNLGIYLNSKEKAVNLINDLSWSLTIRSEELTFSMFYQLFTIINNKYLSE</sequence>
<dbReference type="SUPFAM" id="SSF53335">
    <property type="entry name" value="S-adenosyl-L-methionine-dependent methyltransferases"/>
    <property type="match status" value="1"/>
</dbReference>
<dbReference type="PANTHER" id="PTHR11727:SF7">
    <property type="entry name" value="DIMETHYLADENOSINE TRANSFERASE-RELATED"/>
    <property type="match status" value="1"/>
</dbReference>
<dbReference type="HAMAP" id="MF_00607">
    <property type="entry name" value="16SrRNA_methyltr_A"/>
    <property type="match status" value="1"/>
</dbReference>
<feature type="binding site" evidence="7 8">
    <location>
        <position position="120"/>
    </location>
    <ligand>
        <name>S-adenosyl-L-methionine</name>
        <dbReference type="ChEBI" id="CHEBI:59789"/>
    </ligand>
</feature>
<feature type="binding site" evidence="7 8">
    <location>
        <position position="49"/>
    </location>
    <ligand>
        <name>S-adenosyl-L-methionine</name>
        <dbReference type="ChEBI" id="CHEBI:59789"/>
    </ligand>
</feature>
<keyword evidence="5 7" id="KW-0949">S-adenosyl-L-methionine</keyword>
<dbReference type="InterPro" id="IPR020596">
    <property type="entry name" value="rRNA_Ade_Mease_Trfase_CS"/>
</dbReference>
<dbReference type="RefSeq" id="WP_281748813.1">
    <property type="nucleotide sequence ID" value="NZ_AP026933.1"/>
</dbReference>
<evidence type="ECO:0000256" key="4">
    <source>
        <dbReference type="ARBA" id="ARBA00022679"/>
    </source>
</evidence>
<evidence type="ECO:0000256" key="3">
    <source>
        <dbReference type="ARBA" id="ARBA00022603"/>
    </source>
</evidence>
<protein>
    <recommendedName>
        <fullName evidence="7">Ribosomal RNA small subunit methyltransferase A</fullName>
        <ecNumber evidence="7">2.1.1.182</ecNumber>
    </recommendedName>
    <alternativeName>
        <fullName evidence="7">16S rRNA (adenine(1518)-N(6)/adenine(1519)-N(6))-dimethyltransferase</fullName>
    </alternativeName>
    <alternativeName>
        <fullName evidence="7">16S rRNA dimethyladenosine transferase</fullName>
    </alternativeName>
    <alternativeName>
        <fullName evidence="7">16S rRNA dimethylase</fullName>
    </alternativeName>
    <alternativeName>
        <fullName evidence="7">S-adenosylmethionine-6-N', N'-adenosyl(rRNA) dimethyltransferase</fullName>
    </alternativeName>
</protein>
<dbReference type="InterPro" id="IPR020598">
    <property type="entry name" value="rRNA_Ade_methylase_Trfase_N"/>
</dbReference>
<dbReference type="GO" id="GO:0008168">
    <property type="term" value="F:methyltransferase activity"/>
    <property type="evidence" value="ECO:0007669"/>
    <property type="project" value="UniProtKB-KW"/>
</dbReference>
<proteinExistence type="inferred from homology"/>
<evidence type="ECO:0000256" key="2">
    <source>
        <dbReference type="ARBA" id="ARBA00022552"/>
    </source>
</evidence>
<dbReference type="PROSITE" id="PS51689">
    <property type="entry name" value="SAM_RNA_A_N6_MT"/>
    <property type="match status" value="1"/>
</dbReference>
<feature type="binding site" evidence="7 8">
    <location>
        <position position="70"/>
    </location>
    <ligand>
        <name>S-adenosyl-L-methionine</name>
        <dbReference type="ChEBI" id="CHEBI:59789"/>
    </ligand>
</feature>
<comment type="function">
    <text evidence="7">Specifically dimethylates two adjacent adenosines (A1518 and A1519) in the loop of a conserved hairpin near the 3'-end of 16S rRNA in the 30S particle. May play a critical role in biogenesis of 30S subunits.</text>
</comment>
<comment type="catalytic activity">
    <reaction evidence="7">
        <text>adenosine(1518)/adenosine(1519) in 16S rRNA + 4 S-adenosyl-L-methionine = N(6)-dimethyladenosine(1518)/N(6)-dimethyladenosine(1519) in 16S rRNA + 4 S-adenosyl-L-homocysteine + 4 H(+)</text>
        <dbReference type="Rhea" id="RHEA:19609"/>
        <dbReference type="Rhea" id="RHEA-COMP:10232"/>
        <dbReference type="Rhea" id="RHEA-COMP:10233"/>
        <dbReference type="ChEBI" id="CHEBI:15378"/>
        <dbReference type="ChEBI" id="CHEBI:57856"/>
        <dbReference type="ChEBI" id="CHEBI:59789"/>
        <dbReference type="ChEBI" id="CHEBI:74411"/>
        <dbReference type="ChEBI" id="CHEBI:74493"/>
        <dbReference type="EC" id="2.1.1.182"/>
    </reaction>
</comment>
<dbReference type="InterPro" id="IPR023165">
    <property type="entry name" value="rRNA_Ade_diMease-like_C"/>
</dbReference>
<evidence type="ECO:0000256" key="5">
    <source>
        <dbReference type="ARBA" id="ARBA00022691"/>
    </source>
</evidence>
<dbReference type="Gene3D" id="3.40.50.150">
    <property type="entry name" value="Vaccinia Virus protein VP39"/>
    <property type="match status" value="1"/>
</dbReference>
<gene>
    <name evidence="7 10" type="primary">rsmA</name>
    <name evidence="7" type="synonym">ksgA</name>
    <name evidence="10" type="ORF">SHM_01040</name>
</gene>
<evidence type="ECO:0000256" key="8">
    <source>
        <dbReference type="PROSITE-ProRule" id="PRU01026"/>
    </source>
</evidence>
<evidence type="ECO:0000256" key="6">
    <source>
        <dbReference type="ARBA" id="ARBA00022884"/>
    </source>
</evidence>
<dbReference type="Pfam" id="PF00398">
    <property type="entry name" value="RrnaAD"/>
    <property type="match status" value="1"/>
</dbReference>
<dbReference type="PROSITE" id="PS01131">
    <property type="entry name" value="RRNA_A_DIMETH"/>
    <property type="match status" value="1"/>
</dbReference>
<feature type="domain" description="Ribosomal RNA adenine methylase transferase N-terminal" evidence="9">
    <location>
        <begin position="29"/>
        <end position="205"/>
    </location>
</feature>
<evidence type="ECO:0000259" key="9">
    <source>
        <dbReference type="SMART" id="SM00650"/>
    </source>
</evidence>
<reference evidence="10 11" key="1">
    <citation type="journal article" date="2022" name="Front. Microbiol.">
        <title>Male-killing mechanisms vary between Spiroplasma species.</title>
        <authorList>
            <person name="Arai H."/>
            <person name="Inoue M."/>
            <person name="Kageyama D."/>
        </authorList>
    </citation>
    <scope>NUCLEOTIDE SEQUENCE [LARGE SCALE GENOMIC DNA]</scope>
    <source>
        <strain evidence="11">sHm</strain>
    </source>
</reference>